<dbReference type="PANTHER" id="PTHR12709:SF5">
    <property type="entry name" value="DNA-DIRECTED RNA POLYMERASE I SUBUNIT RPA43"/>
    <property type="match status" value="1"/>
</dbReference>
<dbReference type="OrthoDB" id="10250504at2759"/>
<evidence type="ECO:0000313" key="8">
    <source>
        <dbReference type="Proteomes" id="UP000029121"/>
    </source>
</evidence>
<proteinExistence type="predicted"/>
<keyword evidence="4 5" id="KW-0539">Nucleus</keyword>
<dbReference type="Gene3D" id="3.30.1490.120">
    <property type="entry name" value="RNA polymerase Rpb7-like, N-terminal domain"/>
    <property type="match status" value="1"/>
</dbReference>
<dbReference type="Proteomes" id="UP000029121">
    <property type="component" value="Unassembled WGS sequence"/>
</dbReference>
<comment type="function">
    <text evidence="5">DNA-dependent RNA polymerase which catalyzes the transcription of DNA into RNA using the four ribonucleoside triphosphates as substrates.</text>
</comment>
<feature type="chain" id="PRO_5004352845" description="DNA-directed RNA polymerase subunit" evidence="6">
    <location>
        <begin position="18"/>
        <end position="270"/>
    </location>
</feature>
<dbReference type="InterPro" id="IPR045113">
    <property type="entry name" value="Rpb7-like"/>
</dbReference>
<reference evidence="8" key="1">
    <citation type="journal article" date="2013" name="Nat. Genet.">
        <title>The Capsella rubella genome and the genomic consequences of rapid mating system evolution.</title>
        <authorList>
            <person name="Slotte T."/>
            <person name="Hazzouri K.M."/>
            <person name="Agren J.A."/>
            <person name="Koenig D."/>
            <person name="Maumus F."/>
            <person name="Guo Y.L."/>
            <person name="Steige K."/>
            <person name="Platts A.E."/>
            <person name="Escobar J.S."/>
            <person name="Newman L.K."/>
            <person name="Wang W."/>
            <person name="Mandakova T."/>
            <person name="Vello E."/>
            <person name="Smith L.M."/>
            <person name="Henz S.R."/>
            <person name="Steffen J."/>
            <person name="Takuno S."/>
            <person name="Brandvain Y."/>
            <person name="Coop G."/>
            <person name="Andolfatto P."/>
            <person name="Hu T.T."/>
            <person name="Blanchette M."/>
            <person name="Clark R.M."/>
            <person name="Quesneville H."/>
            <person name="Nordborg M."/>
            <person name="Gaut B.S."/>
            <person name="Lysak M.A."/>
            <person name="Jenkins J."/>
            <person name="Grimwood J."/>
            <person name="Chapman J."/>
            <person name="Prochnik S."/>
            <person name="Shu S."/>
            <person name="Rokhsar D."/>
            <person name="Schmutz J."/>
            <person name="Weigel D."/>
            <person name="Wright S.I."/>
        </authorList>
    </citation>
    <scope>NUCLEOTIDE SEQUENCE [LARGE SCALE GENOMIC DNA]</scope>
    <source>
        <strain evidence="8">cv. Monte Gargano</strain>
    </source>
</reference>
<dbReference type="GO" id="GO:0005736">
    <property type="term" value="C:RNA polymerase I complex"/>
    <property type="evidence" value="ECO:0007669"/>
    <property type="project" value="TreeGrafter"/>
</dbReference>
<comment type="subcellular location">
    <subcellularLocation>
        <location evidence="1 5">Nucleus</location>
    </subcellularLocation>
</comment>
<feature type="non-terminal residue" evidence="7">
    <location>
        <position position="1"/>
    </location>
</feature>
<organism evidence="7 8">
    <name type="scientific">Capsella rubella</name>
    <dbReference type="NCBI Taxonomy" id="81985"/>
    <lineage>
        <taxon>Eukaryota</taxon>
        <taxon>Viridiplantae</taxon>
        <taxon>Streptophyta</taxon>
        <taxon>Embryophyta</taxon>
        <taxon>Tracheophyta</taxon>
        <taxon>Spermatophyta</taxon>
        <taxon>Magnoliopsida</taxon>
        <taxon>eudicotyledons</taxon>
        <taxon>Gunneridae</taxon>
        <taxon>Pentapetalae</taxon>
        <taxon>rosids</taxon>
        <taxon>malvids</taxon>
        <taxon>Brassicales</taxon>
        <taxon>Brassicaceae</taxon>
        <taxon>Camelineae</taxon>
        <taxon>Capsella</taxon>
    </lineage>
</organism>
<dbReference type="GO" id="GO:0006362">
    <property type="term" value="P:transcription elongation by RNA polymerase I"/>
    <property type="evidence" value="ECO:0007669"/>
    <property type="project" value="TreeGrafter"/>
</dbReference>
<dbReference type="AlphaFoldDB" id="R0IBQ3"/>
<dbReference type="EMBL" id="KB870806">
    <property type="protein sequence ID" value="EOA35580.1"/>
    <property type="molecule type" value="Genomic_DNA"/>
</dbReference>
<evidence type="ECO:0000256" key="1">
    <source>
        <dbReference type="ARBA" id="ARBA00004123"/>
    </source>
</evidence>
<keyword evidence="6" id="KW-0732">Signal</keyword>
<gene>
    <name evidence="7" type="ORF">CARUB_v10020789mg</name>
</gene>
<sequence length="270" mass="30647">NWVWLVYWVLNLNPLLSRETKTLVVSSRRRRHLFQFIVLSSAPAQNCKSPVLLRCTASSLSELKKTKSRGIGSSMEGLKLSEAELMVYIHPSKSRNVFQAICRELSSLLFQYTETFDGVLLAYDATVKSKQAKILSGLHPYFGVRVNTRLLLFDPKPKSLVEGEIVKISPESIHVVVLGFSAAVVTDLDIREEFKFRVKDGEGCFVSRSHKRHALKLGTILRLQVQSFDEEVLHIAGSLLPENTGCVKWLEKHSEEVLPTDRDRKRRKLS</sequence>
<accession>R0IBQ3</accession>
<evidence type="ECO:0000256" key="3">
    <source>
        <dbReference type="ARBA" id="ARBA00023163"/>
    </source>
</evidence>
<evidence type="ECO:0000256" key="2">
    <source>
        <dbReference type="ARBA" id="ARBA00022478"/>
    </source>
</evidence>
<name>R0IBQ3_9BRAS</name>
<evidence type="ECO:0000256" key="5">
    <source>
        <dbReference type="RuleBase" id="RU369086"/>
    </source>
</evidence>
<dbReference type="Gene3D" id="2.40.50.1060">
    <property type="match status" value="1"/>
</dbReference>
<dbReference type="FunFam" id="3.30.1490.120:FF:000006">
    <property type="entry name" value="DNA-directed RNA polymerase"/>
    <property type="match status" value="1"/>
</dbReference>
<dbReference type="PANTHER" id="PTHR12709">
    <property type="entry name" value="DNA-DIRECTED RNA POLYMERASE II, III"/>
    <property type="match status" value="1"/>
</dbReference>
<dbReference type="InterPro" id="IPR036898">
    <property type="entry name" value="RNA_pol_Rpb7-like_N_sf"/>
</dbReference>
<evidence type="ECO:0000256" key="6">
    <source>
        <dbReference type="SAM" id="SignalP"/>
    </source>
</evidence>
<dbReference type="STRING" id="81985.R0IBQ3"/>
<feature type="signal peptide" evidence="6">
    <location>
        <begin position="1"/>
        <end position="17"/>
    </location>
</feature>
<evidence type="ECO:0000256" key="4">
    <source>
        <dbReference type="ARBA" id="ARBA00023242"/>
    </source>
</evidence>
<evidence type="ECO:0000313" key="7">
    <source>
        <dbReference type="EMBL" id="EOA35580.1"/>
    </source>
</evidence>
<dbReference type="eggNOG" id="KOG4134">
    <property type="taxonomic scope" value="Eukaryota"/>
</dbReference>
<dbReference type="GO" id="GO:0006352">
    <property type="term" value="P:DNA-templated transcription initiation"/>
    <property type="evidence" value="ECO:0007669"/>
    <property type="project" value="UniProtKB-UniRule"/>
</dbReference>
<keyword evidence="2 5" id="KW-0240">DNA-directed RNA polymerase</keyword>
<keyword evidence="3 5" id="KW-0804">Transcription</keyword>
<protein>
    <recommendedName>
        <fullName evidence="5">DNA-directed RNA polymerase subunit</fullName>
    </recommendedName>
</protein>
<dbReference type="KEGG" id="crb:17895479"/>
<keyword evidence="8" id="KW-1185">Reference proteome</keyword>